<dbReference type="EMBL" id="KX961631">
    <property type="protein sequence ID" value="AOZ62250.1"/>
    <property type="molecule type" value="Genomic_DNA"/>
</dbReference>
<proteinExistence type="predicted"/>
<organism evidence="1 2">
    <name type="scientific">Bacillus phage QCM11</name>
    <dbReference type="NCBI Taxonomy" id="1909400"/>
    <lineage>
        <taxon>Viruses</taxon>
        <taxon>Duplodnaviria</taxon>
        <taxon>Heunggongvirae</taxon>
        <taxon>Uroviricota</taxon>
        <taxon>Caudoviricetes</taxon>
        <taxon>Salasmaviridae</taxon>
        <taxon>Northropvirinae</taxon>
        <taxon>Claudivirus</taxon>
        <taxon>Claudivirus QCM11</taxon>
    </lineage>
</organism>
<accession>A0A1I9S6Q6</accession>
<dbReference type="Proteomes" id="UP000223352">
    <property type="component" value="Segment"/>
</dbReference>
<evidence type="ECO:0000313" key="1">
    <source>
        <dbReference type="EMBL" id="AOZ62250.1"/>
    </source>
</evidence>
<keyword evidence="2" id="KW-1185">Reference proteome</keyword>
<evidence type="ECO:0000313" key="2">
    <source>
        <dbReference type="Proteomes" id="UP000223352"/>
    </source>
</evidence>
<name>A0A1I9S6Q6_9CAUD</name>
<reference evidence="1 2" key="1">
    <citation type="submission" date="2016-10" db="EMBL/GenBank/DDBJ databases">
        <title>Predicting Genome Terminus Sequences of Bacillus cereus-group Bacteriophage using Next Generation Sequencing data.</title>
        <authorList>
            <person name="Chung C.-H."/>
            <person name="Walter M.H."/>
            <person name="Yang L."/>
            <person name="Chen S.-C."/>
            <person name="Winston V."/>
            <person name="Thomas M.A."/>
        </authorList>
    </citation>
    <scope>NUCLEOTIDE SEQUENCE [LARGE SCALE GENOMIC DNA]</scope>
</reference>
<gene>
    <name evidence="1" type="ORF">QCM11_41</name>
</gene>
<protein>
    <submittedName>
        <fullName evidence="1">Uncharacterized protein</fullName>
    </submittedName>
</protein>
<sequence>MTKKDIIIAIKESYASSELRTRKNKGTEEVEVMASRAYGVFNRYSDSTINSMYTKEDLMNILLFVQSYKNEEVMIQTEEESEIEYDEEIISSVEANELFNYASDLFTNVELVDEESIVIEDSIKPIQITHDKDWYLLEINNTSLGYVKLDEIKSILKNLSEPESELNELLFIHFYVNPFMKK</sequence>